<comment type="subcellular location">
    <subcellularLocation>
        <location evidence="5">Cytoplasm</location>
    </subcellularLocation>
</comment>
<accession>A0A4R4KKY3</accession>
<name>A0A4R4KKY3_9BACT</name>
<dbReference type="FunFam" id="3.30.70.1660:FF:000002">
    <property type="entry name" value="Peptide chain release factor 1"/>
    <property type="match status" value="1"/>
</dbReference>
<dbReference type="PANTHER" id="PTHR43804">
    <property type="entry name" value="LD18447P"/>
    <property type="match status" value="1"/>
</dbReference>
<dbReference type="OrthoDB" id="9806673at2"/>
<comment type="caution">
    <text evidence="8">The sequence shown here is derived from an EMBL/GenBank/DDBJ whole genome shotgun (WGS) entry which is preliminary data.</text>
</comment>
<dbReference type="GO" id="GO:0005737">
    <property type="term" value="C:cytoplasm"/>
    <property type="evidence" value="ECO:0007669"/>
    <property type="project" value="UniProtKB-SubCell"/>
</dbReference>
<comment type="PTM">
    <text evidence="5">Methylated by PrmC. Methylation increases the termination efficiency of RF1.</text>
</comment>
<dbReference type="Gene3D" id="3.30.70.1660">
    <property type="match status" value="2"/>
</dbReference>
<dbReference type="Gene3D" id="6.10.140.1950">
    <property type="match status" value="1"/>
</dbReference>
<reference evidence="8 9" key="1">
    <citation type="submission" date="2019-02" db="EMBL/GenBank/DDBJ databases">
        <title>Arundinibacter roseus gen. nov., sp. nov., a new member of the family Cytophagaceae.</title>
        <authorList>
            <person name="Szuroczki S."/>
            <person name="Khayer B."/>
            <person name="Sproer C."/>
            <person name="Toumi M."/>
            <person name="Szabo A."/>
            <person name="Felfoldi T."/>
            <person name="Schumann P."/>
            <person name="Toth E."/>
        </authorList>
    </citation>
    <scope>NUCLEOTIDE SEQUENCE [LARGE SCALE GENOMIC DNA]</scope>
    <source>
        <strain evidence="8 9">DMA-k-7a</strain>
    </source>
</reference>
<dbReference type="NCBIfam" id="NF001859">
    <property type="entry name" value="PRK00591.1"/>
    <property type="match status" value="1"/>
</dbReference>
<evidence type="ECO:0000256" key="4">
    <source>
        <dbReference type="ARBA" id="ARBA00022917"/>
    </source>
</evidence>
<dbReference type="InterPro" id="IPR000352">
    <property type="entry name" value="Pep_chain_release_fac_I"/>
</dbReference>
<evidence type="ECO:0000313" key="9">
    <source>
        <dbReference type="Proteomes" id="UP000295706"/>
    </source>
</evidence>
<dbReference type="InterPro" id="IPR005139">
    <property type="entry name" value="PCRF"/>
</dbReference>
<dbReference type="AlphaFoldDB" id="A0A4R4KKY3"/>
<keyword evidence="9" id="KW-1185">Reference proteome</keyword>
<evidence type="ECO:0000256" key="3">
    <source>
        <dbReference type="ARBA" id="ARBA00022481"/>
    </source>
</evidence>
<protein>
    <recommendedName>
        <fullName evidence="5 6">Peptide chain release factor 1</fullName>
        <shortName evidence="5">RF-1</shortName>
    </recommendedName>
</protein>
<gene>
    <name evidence="5" type="primary">prfA</name>
    <name evidence="8" type="ORF">EZE20_00570</name>
</gene>
<comment type="similarity">
    <text evidence="2 5">Belongs to the prokaryotic/mitochondrial release factor family.</text>
</comment>
<evidence type="ECO:0000256" key="5">
    <source>
        <dbReference type="HAMAP-Rule" id="MF_00093"/>
    </source>
</evidence>
<sequence length="357" mass="40551">MLDKLEALKERFQEIGQQIIQPEIVSDMKRYSKLSKEYKDLERIVEQYDAYQKVLKDIAGAKELITTEKDEDLREMAKEELTELVPKKESLETAIKELLIPKDPNDSRNIILEVRGGTGGDEAAIFAGDLFRMYQRYCERMGWRLSVMDYTEGTNGGYKEIVCKVEGDDIYGKLKFESGVHRVQRVPATESQGRVHTSAATVAVLPEAEEVDVEINMNDVRVDTFQSSGAGGQSVNTTYSAIRLTHIPSGLVVSCQDERSQLKNKDRALGVLRSRLYEIELKKRNDAISSHRKSMVGSGDRSDKIRTYNYPQSRVTDHRIGYTVYNLPMVMEGDIGDFIEQLRMAENAERMQEGDTI</sequence>
<dbReference type="InterPro" id="IPR045853">
    <property type="entry name" value="Pep_chain_release_fac_I_sf"/>
</dbReference>
<dbReference type="InterPro" id="IPR050057">
    <property type="entry name" value="Prokaryotic/Mito_RF"/>
</dbReference>
<evidence type="ECO:0000256" key="2">
    <source>
        <dbReference type="ARBA" id="ARBA00010835"/>
    </source>
</evidence>
<feature type="domain" description="Peptide chain release factor" evidence="7">
    <location>
        <begin position="63"/>
        <end position="177"/>
    </location>
</feature>
<dbReference type="Proteomes" id="UP000295706">
    <property type="component" value="Unassembled WGS sequence"/>
</dbReference>
<proteinExistence type="inferred from homology"/>
<dbReference type="FunFam" id="3.30.160.20:FF:000004">
    <property type="entry name" value="Peptide chain release factor 1"/>
    <property type="match status" value="1"/>
</dbReference>
<dbReference type="GO" id="GO:0016149">
    <property type="term" value="F:translation release factor activity, codon specific"/>
    <property type="evidence" value="ECO:0007669"/>
    <property type="project" value="UniProtKB-UniRule"/>
</dbReference>
<keyword evidence="5" id="KW-0963">Cytoplasm</keyword>
<evidence type="ECO:0000256" key="6">
    <source>
        <dbReference type="NCBIfam" id="TIGR00019"/>
    </source>
</evidence>
<dbReference type="HAMAP" id="MF_00093">
    <property type="entry name" value="Rel_fac_1"/>
    <property type="match status" value="1"/>
</dbReference>
<dbReference type="SMART" id="SM00937">
    <property type="entry name" value="PCRF"/>
    <property type="match status" value="1"/>
</dbReference>
<evidence type="ECO:0000256" key="1">
    <source>
        <dbReference type="ARBA" id="ARBA00002986"/>
    </source>
</evidence>
<dbReference type="Pfam" id="PF00472">
    <property type="entry name" value="RF-1"/>
    <property type="match status" value="1"/>
</dbReference>
<dbReference type="PANTHER" id="PTHR43804:SF7">
    <property type="entry name" value="LD18447P"/>
    <property type="match status" value="1"/>
</dbReference>
<dbReference type="Pfam" id="PF03462">
    <property type="entry name" value="PCRF"/>
    <property type="match status" value="1"/>
</dbReference>
<organism evidence="8 9">
    <name type="scientific">Arundinibacter roseus</name>
    <dbReference type="NCBI Taxonomy" id="2070510"/>
    <lineage>
        <taxon>Bacteria</taxon>
        <taxon>Pseudomonadati</taxon>
        <taxon>Bacteroidota</taxon>
        <taxon>Cytophagia</taxon>
        <taxon>Cytophagales</taxon>
        <taxon>Spirosomataceae</taxon>
        <taxon>Arundinibacter</taxon>
    </lineage>
</organism>
<dbReference type="SUPFAM" id="SSF75620">
    <property type="entry name" value="Release factor"/>
    <property type="match status" value="1"/>
</dbReference>
<comment type="function">
    <text evidence="1 5">Peptide chain release factor 1 directs the termination of translation in response to the peptide chain termination codons UAG and UAA.</text>
</comment>
<feature type="modified residue" description="N5-methylglutamine" evidence="5">
    <location>
        <position position="233"/>
    </location>
</feature>
<dbReference type="EMBL" id="SMJU01000001">
    <property type="protein sequence ID" value="TDB68868.1"/>
    <property type="molecule type" value="Genomic_DNA"/>
</dbReference>
<evidence type="ECO:0000259" key="7">
    <source>
        <dbReference type="SMART" id="SM00937"/>
    </source>
</evidence>
<keyword evidence="4 5" id="KW-0648">Protein biosynthesis</keyword>
<evidence type="ECO:0000313" key="8">
    <source>
        <dbReference type="EMBL" id="TDB68868.1"/>
    </source>
</evidence>
<keyword evidence="3 5" id="KW-0488">Methylation</keyword>
<dbReference type="NCBIfam" id="TIGR00019">
    <property type="entry name" value="prfA"/>
    <property type="match status" value="1"/>
</dbReference>
<dbReference type="InterPro" id="IPR004373">
    <property type="entry name" value="RF-1"/>
</dbReference>
<dbReference type="RefSeq" id="WP_132113396.1">
    <property type="nucleotide sequence ID" value="NZ_SMJU01000001.1"/>
</dbReference>
<dbReference type="Gene3D" id="3.30.160.20">
    <property type="match status" value="1"/>
</dbReference>